<evidence type="ECO:0008006" key="3">
    <source>
        <dbReference type="Google" id="ProtNLM"/>
    </source>
</evidence>
<name>A0AAV5WHZ3_9BILA</name>
<reference evidence="1" key="1">
    <citation type="submission" date="2023-10" db="EMBL/GenBank/DDBJ databases">
        <title>Genome assembly of Pristionchus species.</title>
        <authorList>
            <person name="Yoshida K."/>
            <person name="Sommer R.J."/>
        </authorList>
    </citation>
    <scope>NUCLEOTIDE SEQUENCE</scope>
    <source>
        <strain evidence="1">RS5133</strain>
    </source>
</reference>
<comment type="caution">
    <text evidence="1">The sequence shown here is derived from an EMBL/GenBank/DDBJ whole genome shotgun (WGS) entry which is preliminary data.</text>
</comment>
<proteinExistence type="predicted"/>
<keyword evidence="2" id="KW-1185">Reference proteome</keyword>
<dbReference type="Proteomes" id="UP001432322">
    <property type="component" value="Unassembled WGS sequence"/>
</dbReference>
<dbReference type="AlphaFoldDB" id="A0AAV5WHZ3"/>
<accession>A0AAV5WHZ3</accession>
<evidence type="ECO:0000313" key="2">
    <source>
        <dbReference type="Proteomes" id="UP001432322"/>
    </source>
</evidence>
<organism evidence="1 2">
    <name type="scientific">Pristionchus fissidentatus</name>
    <dbReference type="NCBI Taxonomy" id="1538716"/>
    <lineage>
        <taxon>Eukaryota</taxon>
        <taxon>Metazoa</taxon>
        <taxon>Ecdysozoa</taxon>
        <taxon>Nematoda</taxon>
        <taxon>Chromadorea</taxon>
        <taxon>Rhabditida</taxon>
        <taxon>Rhabditina</taxon>
        <taxon>Diplogasteromorpha</taxon>
        <taxon>Diplogasteroidea</taxon>
        <taxon>Neodiplogasteridae</taxon>
        <taxon>Pristionchus</taxon>
    </lineage>
</organism>
<sequence>ASCVAKRCGIEMISLRWKGHPLCDESFARIYKISSKLVTAMKKEVLAGIVRKVHGNKWAEKNVTKTMEDKGRLMNWYREHGQFHPTTGKVVINKNIPSRFPTHQ</sequence>
<feature type="non-terminal residue" evidence="1">
    <location>
        <position position="104"/>
    </location>
</feature>
<evidence type="ECO:0000313" key="1">
    <source>
        <dbReference type="EMBL" id="GMT29532.1"/>
    </source>
</evidence>
<gene>
    <name evidence="1" type="ORF">PFISCL1PPCAC_20829</name>
</gene>
<protein>
    <recommendedName>
        <fullName evidence="3">Ribosomal protein</fullName>
    </recommendedName>
</protein>
<dbReference type="EMBL" id="BTSY01000005">
    <property type="protein sequence ID" value="GMT29532.1"/>
    <property type="molecule type" value="Genomic_DNA"/>
</dbReference>
<feature type="non-terminal residue" evidence="1">
    <location>
        <position position="1"/>
    </location>
</feature>